<protein>
    <recommendedName>
        <fullName evidence="3">Ricin B lectin domain-containing protein</fullName>
    </recommendedName>
</protein>
<accession>A0A1Y2GYU6</accession>
<dbReference type="GeneID" id="33570352"/>
<evidence type="ECO:0000313" key="1">
    <source>
        <dbReference type="EMBL" id="ORZ27480.1"/>
    </source>
</evidence>
<dbReference type="SUPFAM" id="SSF50370">
    <property type="entry name" value="Ricin B-like lectins"/>
    <property type="match status" value="1"/>
</dbReference>
<reference evidence="1 2" key="1">
    <citation type="submission" date="2016-07" db="EMBL/GenBank/DDBJ databases">
        <title>Pervasive Adenine N6-methylation of Active Genes in Fungi.</title>
        <authorList>
            <consortium name="DOE Joint Genome Institute"/>
            <person name="Mondo S.J."/>
            <person name="Dannebaum R.O."/>
            <person name="Kuo R.C."/>
            <person name="Labutti K."/>
            <person name="Haridas S."/>
            <person name="Kuo A."/>
            <person name="Salamov A."/>
            <person name="Ahrendt S.R."/>
            <person name="Lipzen A."/>
            <person name="Sullivan W."/>
            <person name="Andreopoulos W.B."/>
            <person name="Clum A."/>
            <person name="Lindquist E."/>
            <person name="Daum C."/>
            <person name="Ramamoorthy G.K."/>
            <person name="Gryganskyi A."/>
            <person name="Culley D."/>
            <person name="Magnuson J.K."/>
            <person name="James T.Y."/>
            <person name="O'Malley M.A."/>
            <person name="Stajich J.E."/>
            <person name="Spatafora J.W."/>
            <person name="Visel A."/>
            <person name="Grigoriev I.V."/>
        </authorList>
    </citation>
    <scope>NUCLEOTIDE SEQUENCE [LARGE SCALE GENOMIC DNA]</scope>
    <source>
        <strain evidence="1 2">NRRL 3116</strain>
    </source>
</reference>
<sequence length="148" mass="16577">MSCATGPVLPDGLYRIWQQEPTSTLSCYFPEAESPVVLLPQEEGEEAPKTQKWELKNNPDNGTVTFCHCDTGLFLSSKGADQHAPVILGNEEQEWVLEEGSKSGQFFIHHPSGSDKTNLDLSMLLIYPPRVVVMQRRPESEWSFEPAN</sequence>
<dbReference type="OrthoDB" id="2131701at2759"/>
<organism evidence="1 2">
    <name type="scientific">Lobosporangium transversale</name>
    <dbReference type="NCBI Taxonomy" id="64571"/>
    <lineage>
        <taxon>Eukaryota</taxon>
        <taxon>Fungi</taxon>
        <taxon>Fungi incertae sedis</taxon>
        <taxon>Mucoromycota</taxon>
        <taxon>Mortierellomycotina</taxon>
        <taxon>Mortierellomycetes</taxon>
        <taxon>Mortierellales</taxon>
        <taxon>Mortierellaceae</taxon>
        <taxon>Lobosporangium</taxon>
    </lineage>
</organism>
<keyword evidence="2" id="KW-1185">Reference proteome</keyword>
<proteinExistence type="predicted"/>
<dbReference type="RefSeq" id="XP_021885207.1">
    <property type="nucleotide sequence ID" value="XM_022028509.1"/>
</dbReference>
<dbReference type="AlphaFoldDB" id="A0A1Y2GYU6"/>
<dbReference type="EMBL" id="MCFF01000004">
    <property type="protein sequence ID" value="ORZ27480.1"/>
    <property type="molecule type" value="Genomic_DNA"/>
</dbReference>
<comment type="caution">
    <text evidence="1">The sequence shown here is derived from an EMBL/GenBank/DDBJ whole genome shotgun (WGS) entry which is preliminary data.</text>
</comment>
<dbReference type="InterPro" id="IPR035992">
    <property type="entry name" value="Ricin_B-like_lectins"/>
</dbReference>
<dbReference type="Proteomes" id="UP000193648">
    <property type="component" value="Unassembled WGS sequence"/>
</dbReference>
<evidence type="ECO:0008006" key="3">
    <source>
        <dbReference type="Google" id="ProtNLM"/>
    </source>
</evidence>
<evidence type="ECO:0000313" key="2">
    <source>
        <dbReference type="Proteomes" id="UP000193648"/>
    </source>
</evidence>
<name>A0A1Y2GYU6_9FUNG</name>
<gene>
    <name evidence="1" type="ORF">BCR41DRAFT_392816</name>
</gene>
<dbReference type="InParanoid" id="A0A1Y2GYU6"/>
<dbReference type="Gene3D" id="2.80.10.50">
    <property type="match status" value="1"/>
</dbReference>